<protein>
    <recommendedName>
        <fullName evidence="3">Small CPxCG-related zinc finger protein</fullName>
    </recommendedName>
</protein>
<gene>
    <name evidence="1" type="ORF">ACFQE6_30975</name>
</gene>
<proteinExistence type="predicted"/>
<dbReference type="Proteomes" id="UP001596383">
    <property type="component" value="Unassembled WGS sequence"/>
</dbReference>
<evidence type="ECO:0000313" key="1">
    <source>
        <dbReference type="EMBL" id="MFC6769291.1"/>
    </source>
</evidence>
<accession>A0ABD5SVD9</accession>
<evidence type="ECO:0008006" key="3">
    <source>
        <dbReference type="Google" id="ProtNLM"/>
    </source>
</evidence>
<reference evidence="1 2" key="1">
    <citation type="journal article" date="2019" name="Int. J. Syst. Evol. Microbiol.">
        <title>The Global Catalogue of Microorganisms (GCM) 10K type strain sequencing project: providing services to taxonomists for standard genome sequencing and annotation.</title>
        <authorList>
            <consortium name="The Broad Institute Genomics Platform"/>
            <consortium name="The Broad Institute Genome Sequencing Center for Infectious Disease"/>
            <person name="Wu L."/>
            <person name="Ma J."/>
        </authorList>
    </citation>
    <scope>NUCLEOTIDE SEQUENCE [LARGE SCALE GENOMIC DNA]</scope>
    <source>
        <strain evidence="1 2">LMG 29247</strain>
    </source>
</reference>
<keyword evidence="2" id="KW-1185">Reference proteome</keyword>
<comment type="caution">
    <text evidence="1">The sequence shown here is derived from an EMBL/GenBank/DDBJ whole genome shotgun (WGS) entry which is preliminary data.</text>
</comment>
<sequence>MSKNEDETQKTVVACTECGDMYVARISPDGSIQPVGIVDCTCGGGNLNQIRNEYSID</sequence>
<dbReference type="AlphaFoldDB" id="A0ABD5SVD9"/>
<evidence type="ECO:0000313" key="2">
    <source>
        <dbReference type="Proteomes" id="UP001596383"/>
    </source>
</evidence>
<name>A0ABD5SVD9_9EURY</name>
<organism evidence="1 2">
    <name type="scientific">Natrinema soli</name>
    <dbReference type="NCBI Taxonomy" id="1930624"/>
    <lineage>
        <taxon>Archaea</taxon>
        <taxon>Methanobacteriati</taxon>
        <taxon>Methanobacteriota</taxon>
        <taxon>Stenosarchaea group</taxon>
        <taxon>Halobacteria</taxon>
        <taxon>Halobacteriales</taxon>
        <taxon>Natrialbaceae</taxon>
        <taxon>Natrinema</taxon>
    </lineage>
</organism>
<dbReference type="RefSeq" id="WP_273741965.1">
    <property type="nucleotide sequence ID" value="NZ_JAQIVI010000715.1"/>
</dbReference>
<dbReference type="EMBL" id="JBHSWV010000715">
    <property type="protein sequence ID" value="MFC6769291.1"/>
    <property type="molecule type" value="Genomic_DNA"/>
</dbReference>